<accession>A0A4U0UK59</accession>
<dbReference type="EMBL" id="NAJP01000064">
    <property type="protein sequence ID" value="TKA36014.1"/>
    <property type="molecule type" value="Genomic_DNA"/>
</dbReference>
<sequence length="308" mass="31670">MYGRLIGWHVSLGGRYIKVLLFSSFHPSLNQPVPFTSSKLFTMKTTLSIIAVLASAAGSLAQNITIPATNGSLPKASANGCAPGYYPGTDTVIFTVPYTYQQVLSIIGNYTNLTWSGSPANSVTTNNSQALAANNWTPGSARFYDIAGAHVIETITTYSKPANGPYVEVHTVAPLSIPSVNVSFYSDFDGQVWKPICNGAATWSNFTINFCATNATTAAAVLHQMHTTDAMTVGTSLGGKNFTSCGVLPGGNGTATPSAFGGANGTAASGPSATASPIAYTGDAVGRVSNVLLMAGTAAVVALVCSSM</sequence>
<evidence type="ECO:0000313" key="2">
    <source>
        <dbReference type="Proteomes" id="UP000310066"/>
    </source>
</evidence>
<dbReference type="AlphaFoldDB" id="A0A4U0UK59"/>
<name>A0A4U0UK59_9PEZI</name>
<dbReference type="Proteomes" id="UP000310066">
    <property type="component" value="Unassembled WGS sequence"/>
</dbReference>
<organism evidence="1 2">
    <name type="scientific">Friedmanniomyces endolithicus</name>
    <dbReference type="NCBI Taxonomy" id="329885"/>
    <lineage>
        <taxon>Eukaryota</taxon>
        <taxon>Fungi</taxon>
        <taxon>Dikarya</taxon>
        <taxon>Ascomycota</taxon>
        <taxon>Pezizomycotina</taxon>
        <taxon>Dothideomycetes</taxon>
        <taxon>Dothideomycetidae</taxon>
        <taxon>Mycosphaerellales</taxon>
        <taxon>Teratosphaeriaceae</taxon>
        <taxon>Friedmanniomyces</taxon>
    </lineage>
</organism>
<evidence type="ECO:0000313" key="1">
    <source>
        <dbReference type="EMBL" id="TKA36014.1"/>
    </source>
</evidence>
<reference evidence="1 2" key="1">
    <citation type="submission" date="2017-03" db="EMBL/GenBank/DDBJ databases">
        <title>Genomes of endolithic fungi from Antarctica.</title>
        <authorList>
            <person name="Coleine C."/>
            <person name="Masonjones S."/>
            <person name="Stajich J.E."/>
        </authorList>
    </citation>
    <scope>NUCLEOTIDE SEQUENCE [LARGE SCALE GENOMIC DNA]</scope>
    <source>
        <strain evidence="1 2">CCFEE 5311</strain>
    </source>
</reference>
<protein>
    <submittedName>
        <fullName evidence="1">Uncharacterized protein</fullName>
    </submittedName>
</protein>
<comment type="caution">
    <text evidence="1">The sequence shown here is derived from an EMBL/GenBank/DDBJ whole genome shotgun (WGS) entry which is preliminary data.</text>
</comment>
<gene>
    <name evidence="1" type="ORF">B0A54_12239</name>
</gene>
<proteinExistence type="predicted"/>
<dbReference type="OrthoDB" id="5421637at2759"/>